<name>L7SYM7_CITFR</name>
<reference evidence="1" key="1">
    <citation type="journal article" date="2013" name="Antimicrob. Agents Chemother.">
        <title>Complete Sequence of the IncT-Type Plasmid pT-OXA-181 Carrying the blaOXA-181 Carbapenemase Gene from Citrobacter freundii.</title>
        <authorList>
            <person name="Villa L."/>
            <person name="Carattoli A."/>
            <person name="Nordmann P."/>
            <person name="Carta C."/>
            <person name="Poirel L."/>
        </authorList>
    </citation>
    <scope>NUCLEOTIDE SEQUENCE</scope>
    <source>
        <strain evidence="1">CFSTE</strain>
        <plasmid evidence="1">pN-Cit</plasmid>
    </source>
</reference>
<sequence length="100" mass="11313">MLRLNIRRYESSFNITQLSSILLATSNLLLRRKDRGPLLAGDGPHSFYPPCIPASNLIAYLRDRSARRSLLLRRTAATRGTNSKSEEAQRLPLLILARTH</sequence>
<protein>
    <submittedName>
        <fullName evidence="1">Uncharacterized protein</fullName>
    </submittedName>
</protein>
<dbReference type="AlphaFoldDB" id="L7SYM7"/>
<dbReference type="EMBL" id="JQ996149">
    <property type="protein sequence ID" value="AGC23559.1"/>
    <property type="molecule type" value="Genomic_DNA"/>
</dbReference>
<geneLocation type="plasmid" evidence="1">
    <name>pN-Cit</name>
</geneLocation>
<proteinExistence type="predicted"/>
<evidence type="ECO:0000313" key="1">
    <source>
        <dbReference type="EMBL" id="AGC23559.1"/>
    </source>
</evidence>
<keyword evidence="1" id="KW-0614">Plasmid</keyword>
<organism evidence="1">
    <name type="scientific">Citrobacter freundii</name>
    <dbReference type="NCBI Taxonomy" id="546"/>
    <lineage>
        <taxon>Bacteria</taxon>
        <taxon>Pseudomonadati</taxon>
        <taxon>Pseudomonadota</taxon>
        <taxon>Gammaproteobacteria</taxon>
        <taxon>Enterobacterales</taxon>
        <taxon>Enterobacteriaceae</taxon>
        <taxon>Citrobacter</taxon>
        <taxon>Citrobacter freundii complex</taxon>
    </lineage>
</organism>
<accession>L7SYM7</accession>